<dbReference type="PANTHER" id="PTHR13316:SF0">
    <property type="entry name" value="ZINC FINGER CCHC DOMAIN-CONTAINING PROTEIN 8"/>
    <property type="match status" value="1"/>
</dbReference>
<dbReference type="SMART" id="SM00581">
    <property type="entry name" value="PSP"/>
    <property type="match status" value="1"/>
</dbReference>
<comment type="subcellular location">
    <subcellularLocation>
        <location evidence="1">Nucleus</location>
    </subcellularLocation>
</comment>
<dbReference type="InterPro" id="IPR006568">
    <property type="entry name" value="PSP_pro-rich"/>
</dbReference>
<feature type="region of interest" description="Disordered" evidence="6">
    <location>
        <begin position="25"/>
        <end position="53"/>
    </location>
</feature>
<feature type="region of interest" description="Disordered" evidence="6">
    <location>
        <begin position="1"/>
        <end position="20"/>
    </location>
</feature>
<proteinExistence type="predicted"/>
<evidence type="ECO:0000256" key="5">
    <source>
        <dbReference type="ARBA" id="ARBA00023242"/>
    </source>
</evidence>
<feature type="region of interest" description="Disordered" evidence="6">
    <location>
        <begin position="413"/>
        <end position="501"/>
    </location>
</feature>
<organism evidence="10">
    <name type="scientific">Hymenolepis diminuta</name>
    <name type="common">Rat tapeworm</name>
    <dbReference type="NCBI Taxonomy" id="6216"/>
    <lineage>
        <taxon>Eukaryota</taxon>
        <taxon>Metazoa</taxon>
        <taxon>Spiralia</taxon>
        <taxon>Lophotrochozoa</taxon>
        <taxon>Platyhelminthes</taxon>
        <taxon>Cestoda</taxon>
        <taxon>Eucestoda</taxon>
        <taxon>Cyclophyllidea</taxon>
        <taxon>Hymenolepididae</taxon>
        <taxon>Hymenolepis</taxon>
    </lineage>
</organism>
<evidence type="ECO:0000313" key="8">
    <source>
        <dbReference type="EMBL" id="VDL30097.1"/>
    </source>
</evidence>
<keyword evidence="3" id="KW-0863">Zinc-finger</keyword>
<dbReference type="Pfam" id="PF04046">
    <property type="entry name" value="PSP"/>
    <property type="match status" value="1"/>
</dbReference>
<sequence>METDFVLDTGGNDEAPKSSEILYNASETALKDNDSNSEPREKPKPQQNFRRVGSSIRYHENDKFSKIKPGRLSYDLRKALGISRQDIPLHVYRMRSLGYPPGWLRKAKVEQLPSFDDGKHNQSRDDSYNEDALIAFPGFNVYSSNLVDRCYEFNCPRIRRADLLENFVESLKKSSDKKGDLSLFKQSLENKGLTDLELERQRILSEMKALSAEASVYLVDKAPQSESEVIDLTEEPEVVADVSFPSNTPKIPIDSSFRANSPKVESSSEDQTINLDPDKIFANGNDGIKVDTPKYQVISVDPNEQVLNDTEMTSGDPPTHHVGLLSVAATAIIGVNTLSDLPSSANTGDVSSHSTQTTTKLPSLEAFSSGIQPYVPFENLPNTQGGYNRVRNILKRIKSASGDVSLFVEETNSILSKSSEPERSSSQSRSSGSGISSRDGRSSLLRTRRISPSKSDRKSPRSTNWSVDRPSNGSSHHYSQSRSHRYESSRTSNSDYRGGYQNVPSGKYDQWGNFCGTSYPPAIPYRDSTGPSRRLDDKPMTADEISDFLAHSDGESSGGSDWNDVKDEEEFEKEKNAAQVQEGFGKSQINIEALDPSCSQLFQKTAMKDIGVAKLFETVPVVPMPNNDNILGYSDVYHSALNEYGQKIHDTMVKVAADRYERRVEREVEKIVLVSEKPSICCTGDDLSTTKLEALKVCEEKRVNALIALDGLATSKGDYFVATPTNIRVV</sequence>
<dbReference type="GO" id="GO:0003723">
    <property type="term" value="F:RNA binding"/>
    <property type="evidence" value="ECO:0007669"/>
    <property type="project" value="TreeGrafter"/>
</dbReference>
<dbReference type="OrthoDB" id="8026949at2759"/>
<evidence type="ECO:0000256" key="1">
    <source>
        <dbReference type="ARBA" id="ARBA00004123"/>
    </source>
</evidence>
<dbReference type="PANTHER" id="PTHR13316">
    <property type="entry name" value="ZINC FINGER, CCHC DOMAIN CONTAINING 8"/>
    <property type="match status" value="1"/>
</dbReference>
<gene>
    <name evidence="8" type="ORF">HDID_LOCUS3288</name>
</gene>
<feature type="domain" description="PSP proline-rich" evidence="7">
    <location>
        <begin position="64"/>
        <end position="114"/>
    </location>
</feature>
<dbReference type="STRING" id="6216.A0A0R3SES4"/>
<feature type="compositionally biased region" description="Low complexity" evidence="6">
    <location>
        <begin position="413"/>
        <end position="445"/>
    </location>
</feature>
<dbReference type="Proteomes" id="UP000274504">
    <property type="component" value="Unassembled WGS sequence"/>
</dbReference>
<dbReference type="GO" id="GO:0008270">
    <property type="term" value="F:zinc ion binding"/>
    <property type="evidence" value="ECO:0007669"/>
    <property type="project" value="UniProtKB-KW"/>
</dbReference>
<protein>
    <submittedName>
        <fullName evidence="10">PSP domain-containing protein</fullName>
    </submittedName>
</protein>
<dbReference type="WBParaSite" id="HDID_0000329001-mRNA-1">
    <property type="protein sequence ID" value="HDID_0000329001-mRNA-1"/>
    <property type="gene ID" value="HDID_0000329001"/>
</dbReference>
<reference evidence="8 9" key="2">
    <citation type="submission" date="2018-11" db="EMBL/GenBank/DDBJ databases">
        <authorList>
            <consortium name="Pathogen Informatics"/>
        </authorList>
    </citation>
    <scope>NUCLEOTIDE SEQUENCE [LARGE SCALE GENOMIC DNA]</scope>
</reference>
<name>A0A0R3SES4_HYMDI</name>
<accession>A0A0R3SES4</accession>
<feature type="region of interest" description="Disordered" evidence="6">
    <location>
        <begin position="549"/>
        <end position="579"/>
    </location>
</feature>
<evidence type="ECO:0000256" key="4">
    <source>
        <dbReference type="ARBA" id="ARBA00022833"/>
    </source>
</evidence>
<keyword evidence="2" id="KW-0479">Metal-binding</keyword>
<feature type="compositionally biased region" description="Basic and acidic residues" evidence="6">
    <location>
        <begin position="29"/>
        <end position="44"/>
    </location>
</feature>
<evidence type="ECO:0000256" key="6">
    <source>
        <dbReference type="SAM" id="MobiDB-lite"/>
    </source>
</evidence>
<dbReference type="AlphaFoldDB" id="A0A0R3SES4"/>
<dbReference type="GO" id="GO:0071013">
    <property type="term" value="C:catalytic step 2 spliceosome"/>
    <property type="evidence" value="ECO:0007669"/>
    <property type="project" value="TreeGrafter"/>
</dbReference>
<evidence type="ECO:0000256" key="3">
    <source>
        <dbReference type="ARBA" id="ARBA00022771"/>
    </source>
</evidence>
<evidence type="ECO:0000256" key="2">
    <source>
        <dbReference type="ARBA" id="ARBA00022723"/>
    </source>
</evidence>
<evidence type="ECO:0000313" key="10">
    <source>
        <dbReference type="WBParaSite" id="HDID_0000329001-mRNA-1"/>
    </source>
</evidence>
<feature type="compositionally biased region" description="Polar residues" evidence="6">
    <location>
        <begin position="463"/>
        <end position="473"/>
    </location>
</feature>
<evidence type="ECO:0000313" key="9">
    <source>
        <dbReference type="Proteomes" id="UP000274504"/>
    </source>
</evidence>
<keyword evidence="5" id="KW-0539">Nucleus</keyword>
<reference evidence="10" key="1">
    <citation type="submission" date="2017-02" db="UniProtKB">
        <authorList>
            <consortium name="WormBaseParasite"/>
        </authorList>
    </citation>
    <scope>IDENTIFICATION</scope>
</reference>
<dbReference type="InterPro" id="IPR052115">
    <property type="entry name" value="NEXT_complex_subunit_ZCCHC8"/>
</dbReference>
<dbReference type="EMBL" id="UYSG01000967">
    <property type="protein sequence ID" value="VDL30097.1"/>
    <property type="molecule type" value="Genomic_DNA"/>
</dbReference>
<keyword evidence="4" id="KW-0862">Zinc</keyword>
<evidence type="ECO:0000259" key="7">
    <source>
        <dbReference type="SMART" id="SM00581"/>
    </source>
</evidence>